<proteinExistence type="predicted"/>
<organism evidence="1 2">
    <name type="scientific">Streptomyces violascens</name>
    <dbReference type="NCBI Taxonomy" id="67381"/>
    <lineage>
        <taxon>Bacteria</taxon>
        <taxon>Bacillati</taxon>
        <taxon>Actinomycetota</taxon>
        <taxon>Actinomycetes</taxon>
        <taxon>Kitasatosporales</taxon>
        <taxon>Streptomycetaceae</taxon>
        <taxon>Streptomyces</taxon>
    </lineage>
</organism>
<keyword evidence="2" id="KW-1185">Reference proteome</keyword>
<protein>
    <recommendedName>
        <fullName evidence="3">Transcriptional regulator</fullName>
    </recommendedName>
</protein>
<comment type="caution">
    <text evidence="1">The sequence shown here is derived from an EMBL/GenBank/DDBJ whole genome shotgun (WGS) entry which is preliminary data.</text>
</comment>
<evidence type="ECO:0008006" key="3">
    <source>
        <dbReference type="Google" id="ProtNLM"/>
    </source>
</evidence>
<accession>A0ABQ3QRW7</accession>
<evidence type="ECO:0000313" key="1">
    <source>
        <dbReference type="EMBL" id="GHI39993.1"/>
    </source>
</evidence>
<name>A0ABQ3QRW7_9ACTN</name>
<dbReference type="EMBL" id="BNDY01000017">
    <property type="protein sequence ID" value="GHI39993.1"/>
    <property type="molecule type" value="Genomic_DNA"/>
</dbReference>
<reference evidence="1" key="1">
    <citation type="submission" date="2024-05" db="EMBL/GenBank/DDBJ databases">
        <title>Whole genome shotgun sequence of Streptomyces violascens NBRC 12920.</title>
        <authorList>
            <person name="Komaki H."/>
            <person name="Tamura T."/>
        </authorList>
    </citation>
    <scope>NUCLEOTIDE SEQUENCE</scope>
    <source>
        <strain evidence="1">NBRC 12920</strain>
    </source>
</reference>
<evidence type="ECO:0000313" key="2">
    <source>
        <dbReference type="Proteomes" id="UP001050808"/>
    </source>
</evidence>
<dbReference type="Proteomes" id="UP001050808">
    <property type="component" value="Unassembled WGS sequence"/>
</dbReference>
<sequence>MGTLTSAGKKLHEVRLLITGVLAPHLTMFPKSRWAQYTLTQLNAIESNLDLLDQYE</sequence>
<gene>
    <name evidence="1" type="ORF">Sviol_44010</name>
</gene>